<keyword evidence="11" id="KW-1185">Reference proteome</keyword>
<dbReference type="PANTHER" id="PTHR13131:SF5">
    <property type="entry name" value="CYSTINOSIN"/>
    <property type="match status" value="1"/>
</dbReference>
<organism evidence="11 12">
    <name type="scientific">Drosophila arizonae</name>
    <name type="common">Fruit fly</name>
    <dbReference type="NCBI Taxonomy" id="7263"/>
    <lineage>
        <taxon>Eukaryota</taxon>
        <taxon>Metazoa</taxon>
        <taxon>Ecdysozoa</taxon>
        <taxon>Arthropoda</taxon>
        <taxon>Hexapoda</taxon>
        <taxon>Insecta</taxon>
        <taxon>Pterygota</taxon>
        <taxon>Neoptera</taxon>
        <taxon>Endopterygota</taxon>
        <taxon>Diptera</taxon>
        <taxon>Brachycera</taxon>
        <taxon>Muscomorpha</taxon>
        <taxon>Ephydroidea</taxon>
        <taxon>Drosophilidae</taxon>
        <taxon>Drosophila</taxon>
    </lineage>
</organism>
<sequence>MFYRVRYLRQVLVLALFIAIGLSGVTANVLDVDSHDLTVLVNDNKSFLVYVSDQLTEDIDVTLIKQHEYHLDLYPETFSCRKGISAEQVVVVRGRAAGHVEVTAKSSSKDASLTENLFVRVVVAKSEAIIYSSIVFGWIYFVAWSVSFYPQIWINYRRKSVEGLNFDFITLNIVGFTLYSMFNCGLYFIQGLQNEYSERHPRGVNPVMLNDVVFSLHAMFATSITIVQCFRYERGQQRVSKVAYGLLSIFALIVIISAGLAGGSVIDWLDFLYYCSYIKLAITIIKYIPQALMNYRRKSTEGWSIGNILLDFTGGTLSMLQMLLNAHNYDDWPSIFGDPTKFGLGLFSVLFDIFFILQHYVFYRHSNKRTETVSDLTTDTVVPNDVHIDTTIKQG</sequence>
<evidence type="ECO:0000256" key="7">
    <source>
        <dbReference type="ARBA" id="ARBA00023136"/>
    </source>
</evidence>
<gene>
    <name evidence="12" type="primary">LOC108621827</name>
</gene>
<feature type="transmembrane region" description="Helical" evidence="9">
    <location>
        <begin position="271"/>
        <end position="288"/>
    </location>
</feature>
<evidence type="ECO:0000313" key="11">
    <source>
        <dbReference type="Proteomes" id="UP000694904"/>
    </source>
</evidence>
<evidence type="ECO:0000256" key="1">
    <source>
        <dbReference type="ARBA" id="ARBA00004127"/>
    </source>
</evidence>
<reference evidence="11" key="1">
    <citation type="journal article" date="1997" name="Nucleic Acids Res.">
        <title>tRNAscan-SE: a program for improved detection of transfer RNA genes in genomic sequence.</title>
        <authorList>
            <person name="Lowe T.M."/>
            <person name="Eddy S.R."/>
        </authorList>
    </citation>
    <scope>NUCLEOTIDE SEQUENCE [LARGE SCALE GENOMIC DNA]</scope>
</reference>
<accession>A0ABM1Q5X2</accession>
<name>A0ABM1Q5X2_DROAR</name>
<dbReference type="PANTHER" id="PTHR13131">
    <property type="entry name" value="CYSTINOSIN"/>
    <property type="match status" value="1"/>
</dbReference>
<evidence type="ECO:0000256" key="10">
    <source>
        <dbReference type="SAM" id="SignalP"/>
    </source>
</evidence>
<comment type="similarity">
    <text evidence="2">Belongs to the cystinosin family.</text>
</comment>
<dbReference type="SMART" id="SM00679">
    <property type="entry name" value="CTNS"/>
    <property type="match status" value="2"/>
</dbReference>
<evidence type="ECO:0000256" key="4">
    <source>
        <dbReference type="ARBA" id="ARBA00022692"/>
    </source>
</evidence>
<keyword evidence="7 9" id="KW-0472">Membrane</keyword>
<feature type="transmembrane region" description="Helical" evidence="9">
    <location>
        <begin position="128"/>
        <end position="149"/>
    </location>
</feature>
<evidence type="ECO:0000256" key="5">
    <source>
        <dbReference type="ARBA" id="ARBA00022737"/>
    </source>
</evidence>
<comment type="catalytic activity">
    <reaction evidence="8">
        <text>L-cystine(out) + H(+)(out) = L-cystine(in) + H(+)(in)</text>
        <dbReference type="Rhea" id="RHEA:66172"/>
        <dbReference type="ChEBI" id="CHEBI:15378"/>
        <dbReference type="ChEBI" id="CHEBI:35491"/>
    </reaction>
    <physiologicalReaction direction="left-to-right" evidence="8">
        <dbReference type="Rhea" id="RHEA:66173"/>
    </physiologicalReaction>
</comment>
<feature type="transmembrane region" description="Helical" evidence="9">
    <location>
        <begin position="344"/>
        <end position="363"/>
    </location>
</feature>
<feature type="transmembrane region" description="Helical" evidence="9">
    <location>
        <begin position="169"/>
        <end position="192"/>
    </location>
</feature>
<keyword evidence="10" id="KW-0732">Signal</keyword>
<reference evidence="12" key="3">
    <citation type="submission" date="2025-08" db="UniProtKB">
        <authorList>
            <consortium name="RefSeq"/>
        </authorList>
    </citation>
    <scope>IDENTIFICATION</scope>
    <source>
        <tissue evidence="12">Whole organism</tissue>
    </source>
</reference>
<keyword evidence="5" id="KW-0677">Repeat</keyword>
<reference evidence="11" key="2">
    <citation type="journal article" date="2016" name="G3 (Bethesda)">
        <title>Genome Evolution in Three Species of Cactophilic Drosophila.</title>
        <authorList>
            <person name="Sanchez-Flores A."/>
            <person name="Penazola F."/>
            <person name="Carpinteyro-Ponce J."/>
            <person name="Nazario-Yepiz N."/>
            <person name="Abreu-Goodger C."/>
            <person name="Machado C.A."/>
            <person name="Markow T.A."/>
        </authorList>
    </citation>
    <scope>NUCLEOTIDE SEQUENCE [LARGE SCALE GENOMIC DNA]</scope>
</reference>
<feature type="signal peptide" evidence="10">
    <location>
        <begin position="1"/>
        <end position="27"/>
    </location>
</feature>
<keyword evidence="3" id="KW-0813">Transport</keyword>
<dbReference type="InterPro" id="IPR006603">
    <property type="entry name" value="PQ-loop_rpt"/>
</dbReference>
<keyword evidence="4 9" id="KW-0812">Transmembrane</keyword>
<evidence type="ECO:0000256" key="2">
    <source>
        <dbReference type="ARBA" id="ARBA00006855"/>
    </source>
</evidence>
<feature type="transmembrane region" description="Helical" evidence="9">
    <location>
        <begin position="308"/>
        <end position="324"/>
    </location>
</feature>
<dbReference type="Gene3D" id="1.20.1280.290">
    <property type="match status" value="2"/>
</dbReference>
<dbReference type="RefSeq" id="XP_017874858.1">
    <property type="nucleotide sequence ID" value="XM_018019369.1"/>
</dbReference>
<evidence type="ECO:0000256" key="8">
    <source>
        <dbReference type="ARBA" id="ARBA00048473"/>
    </source>
</evidence>
<dbReference type="NCBIfam" id="TIGR00951">
    <property type="entry name" value="2A43"/>
    <property type="match status" value="1"/>
</dbReference>
<protein>
    <submittedName>
        <fullName evidence="12">Cystinosin homolog</fullName>
    </submittedName>
</protein>
<dbReference type="Proteomes" id="UP000694904">
    <property type="component" value="Chromosome 2"/>
</dbReference>
<dbReference type="Pfam" id="PF04193">
    <property type="entry name" value="PQ-loop"/>
    <property type="match status" value="2"/>
</dbReference>
<feature type="transmembrane region" description="Helical" evidence="9">
    <location>
        <begin position="242"/>
        <end position="265"/>
    </location>
</feature>
<feature type="chain" id="PRO_5047511928" evidence="10">
    <location>
        <begin position="28"/>
        <end position="395"/>
    </location>
</feature>
<evidence type="ECO:0000256" key="9">
    <source>
        <dbReference type="SAM" id="Phobius"/>
    </source>
</evidence>
<evidence type="ECO:0000313" key="12">
    <source>
        <dbReference type="RefSeq" id="XP_017874858.1"/>
    </source>
</evidence>
<evidence type="ECO:0000256" key="3">
    <source>
        <dbReference type="ARBA" id="ARBA00022448"/>
    </source>
</evidence>
<dbReference type="InterPro" id="IPR005282">
    <property type="entry name" value="LC_transporter"/>
</dbReference>
<feature type="transmembrane region" description="Helical" evidence="9">
    <location>
        <begin position="212"/>
        <end position="230"/>
    </location>
</feature>
<proteinExistence type="inferred from homology"/>
<dbReference type="GeneID" id="108621827"/>
<keyword evidence="6 9" id="KW-1133">Transmembrane helix</keyword>
<evidence type="ECO:0000256" key="6">
    <source>
        <dbReference type="ARBA" id="ARBA00022989"/>
    </source>
</evidence>
<comment type="subcellular location">
    <subcellularLocation>
        <location evidence="1">Endomembrane system</location>
        <topology evidence="1">Multi-pass membrane protein</topology>
    </subcellularLocation>
</comment>